<sequence length="142" mass="16646">MFDSGGGKLRKAERISISEWQVSFFVLLLIHGVRKRHSSCLWQTQQRQSGGDYNHSKHAIRENLVLSPSRYQKRTEHAPKHHSLSRNRCCSVPHACRKQLHHEYQKHVKSSACTEKRCHCKPHLNTFTAYHHTHYATYPTSY</sequence>
<name>A0A0S3S8I8_PHAAN</name>
<evidence type="ECO:0000313" key="1">
    <source>
        <dbReference type="EMBL" id="BAT89150.1"/>
    </source>
</evidence>
<accession>A0A0S3S8I8</accession>
<dbReference type="Proteomes" id="UP000291084">
    <property type="component" value="Chromosome 6"/>
</dbReference>
<reference evidence="1 2" key="1">
    <citation type="journal article" date="2015" name="Sci. Rep.">
        <title>The power of single molecule real-time sequencing technology in the de novo assembly of a eukaryotic genome.</title>
        <authorList>
            <person name="Sakai H."/>
            <person name="Naito K."/>
            <person name="Ogiso-Tanaka E."/>
            <person name="Takahashi Y."/>
            <person name="Iseki K."/>
            <person name="Muto C."/>
            <person name="Satou K."/>
            <person name="Teruya K."/>
            <person name="Shiroma A."/>
            <person name="Shimoji M."/>
            <person name="Hirano T."/>
            <person name="Itoh T."/>
            <person name="Kaga A."/>
            <person name="Tomooka N."/>
        </authorList>
    </citation>
    <scope>NUCLEOTIDE SEQUENCE [LARGE SCALE GENOMIC DNA]</scope>
    <source>
        <strain evidence="2">cv. Shumari</strain>
    </source>
</reference>
<dbReference type="EMBL" id="AP015039">
    <property type="protein sequence ID" value="BAT89150.1"/>
    <property type="molecule type" value="Genomic_DNA"/>
</dbReference>
<evidence type="ECO:0000313" key="2">
    <source>
        <dbReference type="Proteomes" id="UP000291084"/>
    </source>
</evidence>
<proteinExistence type="predicted"/>
<organism evidence="1 2">
    <name type="scientific">Vigna angularis var. angularis</name>
    <dbReference type="NCBI Taxonomy" id="157739"/>
    <lineage>
        <taxon>Eukaryota</taxon>
        <taxon>Viridiplantae</taxon>
        <taxon>Streptophyta</taxon>
        <taxon>Embryophyta</taxon>
        <taxon>Tracheophyta</taxon>
        <taxon>Spermatophyta</taxon>
        <taxon>Magnoliopsida</taxon>
        <taxon>eudicotyledons</taxon>
        <taxon>Gunneridae</taxon>
        <taxon>Pentapetalae</taxon>
        <taxon>rosids</taxon>
        <taxon>fabids</taxon>
        <taxon>Fabales</taxon>
        <taxon>Fabaceae</taxon>
        <taxon>Papilionoideae</taxon>
        <taxon>50 kb inversion clade</taxon>
        <taxon>NPAAA clade</taxon>
        <taxon>indigoferoid/millettioid clade</taxon>
        <taxon>Phaseoleae</taxon>
        <taxon>Vigna</taxon>
    </lineage>
</organism>
<keyword evidence="2" id="KW-1185">Reference proteome</keyword>
<protein>
    <submittedName>
        <fullName evidence="1">Uncharacterized protein</fullName>
    </submittedName>
</protein>
<dbReference type="AlphaFoldDB" id="A0A0S3S8I8"/>
<gene>
    <name evidence="1" type="primary">Vigan.06G003200</name>
    <name evidence="1" type="ORF">VIGAN_06003200</name>
</gene>